<dbReference type="Proteomes" id="UP001443914">
    <property type="component" value="Unassembled WGS sequence"/>
</dbReference>
<keyword evidence="2" id="KW-0472">Membrane</keyword>
<comment type="caution">
    <text evidence="3">The sequence shown here is derived from an EMBL/GenBank/DDBJ whole genome shotgun (WGS) entry which is preliminary data.</text>
</comment>
<dbReference type="EMBL" id="JBDFQZ010000008">
    <property type="protein sequence ID" value="KAK9699326.1"/>
    <property type="molecule type" value="Genomic_DNA"/>
</dbReference>
<accession>A0AAW1JBJ6</accession>
<evidence type="ECO:0000256" key="2">
    <source>
        <dbReference type="SAM" id="Phobius"/>
    </source>
</evidence>
<proteinExistence type="predicted"/>
<gene>
    <name evidence="3" type="ORF">RND81_08G167400</name>
</gene>
<evidence type="ECO:0000256" key="1">
    <source>
        <dbReference type="SAM" id="MobiDB-lite"/>
    </source>
</evidence>
<protein>
    <recommendedName>
        <fullName evidence="5">ZCF37</fullName>
    </recommendedName>
</protein>
<evidence type="ECO:0000313" key="4">
    <source>
        <dbReference type="Proteomes" id="UP001443914"/>
    </source>
</evidence>
<dbReference type="PANTHER" id="PTHR35275">
    <property type="entry name" value="ZCF37"/>
    <property type="match status" value="1"/>
</dbReference>
<dbReference type="PANTHER" id="PTHR35275:SF1">
    <property type="entry name" value="OS07G0585900 PROTEIN"/>
    <property type="match status" value="1"/>
</dbReference>
<feature type="region of interest" description="Disordered" evidence="1">
    <location>
        <begin position="1"/>
        <end position="49"/>
    </location>
</feature>
<name>A0AAW1JBJ6_SAPOF</name>
<keyword evidence="4" id="KW-1185">Reference proteome</keyword>
<evidence type="ECO:0008006" key="5">
    <source>
        <dbReference type="Google" id="ProtNLM"/>
    </source>
</evidence>
<keyword evidence="2" id="KW-0812">Transmembrane</keyword>
<reference evidence="3" key="1">
    <citation type="submission" date="2024-03" db="EMBL/GenBank/DDBJ databases">
        <title>WGS assembly of Saponaria officinalis var. Norfolk2.</title>
        <authorList>
            <person name="Jenkins J."/>
            <person name="Shu S."/>
            <person name="Grimwood J."/>
            <person name="Barry K."/>
            <person name="Goodstein D."/>
            <person name="Schmutz J."/>
            <person name="Leebens-Mack J."/>
            <person name="Osbourn A."/>
        </authorList>
    </citation>
    <scope>NUCLEOTIDE SEQUENCE [LARGE SCALE GENOMIC DNA]</scope>
    <source>
        <strain evidence="3">JIC</strain>
    </source>
</reference>
<dbReference type="InterPro" id="IPR045880">
    <property type="entry name" value="ZCF37"/>
</dbReference>
<dbReference type="AlphaFoldDB" id="A0AAW1JBJ6"/>
<organism evidence="3 4">
    <name type="scientific">Saponaria officinalis</name>
    <name type="common">Common soapwort</name>
    <name type="synonym">Lychnis saponaria</name>
    <dbReference type="NCBI Taxonomy" id="3572"/>
    <lineage>
        <taxon>Eukaryota</taxon>
        <taxon>Viridiplantae</taxon>
        <taxon>Streptophyta</taxon>
        <taxon>Embryophyta</taxon>
        <taxon>Tracheophyta</taxon>
        <taxon>Spermatophyta</taxon>
        <taxon>Magnoliopsida</taxon>
        <taxon>eudicotyledons</taxon>
        <taxon>Gunneridae</taxon>
        <taxon>Pentapetalae</taxon>
        <taxon>Caryophyllales</taxon>
        <taxon>Caryophyllaceae</taxon>
        <taxon>Caryophylleae</taxon>
        <taxon>Saponaria</taxon>
    </lineage>
</organism>
<feature type="transmembrane region" description="Helical" evidence="2">
    <location>
        <begin position="174"/>
        <end position="206"/>
    </location>
</feature>
<evidence type="ECO:0000313" key="3">
    <source>
        <dbReference type="EMBL" id="KAK9699326.1"/>
    </source>
</evidence>
<sequence>MLSSLICGTSVLPRDEEDEHERKTRSAESSPRKSRSSSHKNNNPYSTRGLDRFSALLSEIEQKRQKIYSEVDPNEISLVRFVYTGDHEFKPIIVKAKPAPNDITNQQQPEKQPKIYMGQKPLPSRKFSASFSSSSITAKEVKTDTQNETTTKKKESTSSYKRLWVNSSWVKPKVYLPMIIIMITVLLLLLGKSFAIMCTSIGWYVIPSIMNSSNSSSNSNRSFKKKDFATKRMSNNNKKVLLSEGNKSFKHPGERVYVCQRSS</sequence>
<keyword evidence="2" id="KW-1133">Transmembrane helix</keyword>